<sequence>MGALALSGCGIAAAQGEGSEDGAPAPTLTERAVEGAMCDAPCRWGCDAEGCDVPEWVVVGDAHSCALRESGSVDCWGSNDHHELGDESTTARARAALVGGIRGAIGIDAGAHHTCVIDVEGAAWCWGANDRGQLGDGTTEARGAPVMVRAREVLVDIAAGGDRTCAATREGDVLCWGAGDPMPRRIVGATRTIELDVGDAHACAVRADGEVACWGDNADGQLGDGTRIARTEATPLGLHGMIAVRTGRAHTCAIDATTQAVCWGDNSAGQLGDGTREDRLAPSVQHRSVLTLGGDRTCGRVAFGDVACWGEGYGVDKALVPILDEASVVTIGARHGCAVHRIGTARCWGANEAGQIGDGTNDTHETPIDALPPS</sequence>
<keyword evidence="3" id="KW-1185">Reference proteome</keyword>
<evidence type="ECO:0000313" key="2">
    <source>
        <dbReference type="EMBL" id="AKF05917.1"/>
    </source>
</evidence>
<dbReference type="InterPro" id="IPR009091">
    <property type="entry name" value="RCC1/BLIP-II"/>
</dbReference>
<dbReference type="GO" id="GO:0005085">
    <property type="term" value="F:guanyl-nucleotide exchange factor activity"/>
    <property type="evidence" value="ECO:0007669"/>
    <property type="project" value="TreeGrafter"/>
</dbReference>
<dbReference type="EMBL" id="CP011125">
    <property type="protein sequence ID" value="AKF05917.1"/>
    <property type="molecule type" value="Genomic_DNA"/>
</dbReference>
<evidence type="ECO:0000256" key="1">
    <source>
        <dbReference type="SAM" id="MobiDB-lite"/>
    </source>
</evidence>
<dbReference type="Proteomes" id="UP000034883">
    <property type="component" value="Chromosome"/>
</dbReference>
<accession>A0A0F6W2Q3</accession>
<dbReference type="GO" id="GO:0005737">
    <property type="term" value="C:cytoplasm"/>
    <property type="evidence" value="ECO:0007669"/>
    <property type="project" value="TreeGrafter"/>
</dbReference>
<dbReference type="KEGG" id="samy:DB32_003066"/>
<dbReference type="InterPro" id="IPR051553">
    <property type="entry name" value="Ran_GTPase-activating"/>
</dbReference>
<reference evidence="2 3" key="1">
    <citation type="submission" date="2015-03" db="EMBL/GenBank/DDBJ databases">
        <title>Genome assembly of Sandaracinus amylolyticus DSM 53668.</title>
        <authorList>
            <person name="Sharma G."/>
            <person name="Subramanian S."/>
        </authorList>
    </citation>
    <scope>NUCLEOTIDE SEQUENCE [LARGE SCALE GENOMIC DNA]</scope>
    <source>
        <strain evidence="2 3">DSM 53668</strain>
    </source>
</reference>
<protein>
    <submittedName>
        <fullName evidence="2">BNR repeat domain protein</fullName>
    </submittedName>
</protein>
<dbReference type="Pfam" id="PF13540">
    <property type="entry name" value="RCC1_2"/>
    <property type="match status" value="4"/>
</dbReference>
<evidence type="ECO:0000313" key="3">
    <source>
        <dbReference type="Proteomes" id="UP000034883"/>
    </source>
</evidence>
<feature type="region of interest" description="Disordered" evidence="1">
    <location>
        <begin position="353"/>
        <end position="374"/>
    </location>
</feature>
<organism evidence="2 3">
    <name type="scientific">Sandaracinus amylolyticus</name>
    <dbReference type="NCBI Taxonomy" id="927083"/>
    <lineage>
        <taxon>Bacteria</taxon>
        <taxon>Pseudomonadati</taxon>
        <taxon>Myxococcota</taxon>
        <taxon>Polyangia</taxon>
        <taxon>Polyangiales</taxon>
        <taxon>Sandaracinaceae</taxon>
        <taxon>Sandaracinus</taxon>
    </lineage>
</organism>
<dbReference type="Pfam" id="PF00415">
    <property type="entry name" value="RCC1"/>
    <property type="match status" value="1"/>
</dbReference>
<gene>
    <name evidence="2" type="ORF">DB32_003066</name>
</gene>
<dbReference type="PANTHER" id="PTHR45982">
    <property type="entry name" value="REGULATOR OF CHROMOSOME CONDENSATION"/>
    <property type="match status" value="1"/>
</dbReference>
<proteinExistence type="predicted"/>
<dbReference type="PROSITE" id="PS50012">
    <property type="entry name" value="RCC1_3"/>
    <property type="match status" value="3"/>
</dbReference>
<dbReference type="SUPFAM" id="SSF50985">
    <property type="entry name" value="RCC1/BLIP-II"/>
    <property type="match status" value="1"/>
</dbReference>
<name>A0A0F6W2Q3_9BACT</name>
<dbReference type="InterPro" id="IPR000408">
    <property type="entry name" value="Reg_chr_condens"/>
</dbReference>
<dbReference type="PANTHER" id="PTHR45982:SF1">
    <property type="entry name" value="REGULATOR OF CHROMOSOME CONDENSATION"/>
    <property type="match status" value="1"/>
</dbReference>
<dbReference type="PRINTS" id="PR00633">
    <property type="entry name" value="RCCNDNSATION"/>
</dbReference>
<dbReference type="Gene3D" id="2.130.10.30">
    <property type="entry name" value="Regulator of chromosome condensation 1/beta-lactamase-inhibitor protein II"/>
    <property type="match status" value="2"/>
</dbReference>
<dbReference type="AlphaFoldDB" id="A0A0F6W2Q3"/>